<reference evidence="4 5" key="1">
    <citation type="submission" date="2019-07" db="EMBL/GenBank/DDBJ databases">
        <authorList>
            <person name="Jastrzebski P J."/>
            <person name="Paukszto L."/>
            <person name="Jastrzebski P J."/>
        </authorList>
    </citation>
    <scope>NUCLEOTIDE SEQUENCE [LARGE SCALE GENOMIC DNA]</scope>
    <source>
        <strain evidence="4 5">WMS-il1</strain>
    </source>
</reference>
<evidence type="ECO:0000313" key="4">
    <source>
        <dbReference type="EMBL" id="VUZ50202.1"/>
    </source>
</evidence>
<dbReference type="Pfam" id="PF01215">
    <property type="entry name" value="COX5B"/>
    <property type="match status" value="1"/>
</dbReference>
<accession>A0A564YSF2</accession>
<dbReference type="InterPro" id="IPR002124">
    <property type="entry name" value="Cyt_c_oxidase_su5b"/>
</dbReference>
<evidence type="ECO:0000313" key="5">
    <source>
        <dbReference type="Proteomes" id="UP000321570"/>
    </source>
</evidence>
<dbReference type="PANTHER" id="PTHR10122">
    <property type="entry name" value="CYTOCHROME C OXIDASE SUBUNIT 5B, MITOCHONDRIAL"/>
    <property type="match status" value="1"/>
</dbReference>
<feature type="binding site" evidence="3">
    <location>
        <position position="108"/>
    </location>
    <ligand>
        <name>Zn(2+)</name>
        <dbReference type="ChEBI" id="CHEBI:29105"/>
    </ligand>
</feature>
<dbReference type="AlphaFoldDB" id="A0A564YSF2"/>
<feature type="binding site" evidence="3">
    <location>
        <position position="110"/>
    </location>
    <ligand>
        <name>Zn(2+)</name>
        <dbReference type="ChEBI" id="CHEBI:29105"/>
    </ligand>
</feature>
<dbReference type="PROSITE" id="PS51359">
    <property type="entry name" value="COX5B_2"/>
    <property type="match status" value="1"/>
</dbReference>
<dbReference type="SUPFAM" id="SSF57802">
    <property type="entry name" value="Rubredoxin-like"/>
    <property type="match status" value="1"/>
</dbReference>
<dbReference type="Gene3D" id="2.60.11.10">
    <property type="entry name" value="Cytochrome c oxidase, subunit Vb"/>
    <property type="match status" value="1"/>
</dbReference>
<proteinExistence type="predicted"/>
<dbReference type="Proteomes" id="UP000321570">
    <property type="component" value="Unassembled WGS sequence"/>
</dbReference>
<dbReference type="EMBL" id="CABIJS010000355">
    <property type="protein sequence ID" value="VUZ50202.1"/>
    <property type="molecule type" value="Genomic_DNA"/>
</dbReference>
<keyword evidence="2 3" id="KW-0862">Zinc</keyword>
<keyword evidence="1 3" id="KW-0479">Metal-binding</keyword>
<dbReference type="GO" id="GO:0045277">
    <property type="term" value="C:respiratory chain complex IV"/>
    <property type="evidence" value="ECO:0007669"/>
    <property type="project" value="InterPro"/>
</dbReference>
<protein>
    <recommendedName>
        <fullName evidence="6">Cytochrome c oxidase subunit 5B, mitochondrial</fullName>
    </recommendedName>
</protein>
<feature type="binding site" evidence="3">
    <location>
        <position position="86"/>
    </location>
    <ligand>
        <name>Zn(2+)</name>
        <dbReference type="ChEBI" id="CHEBI:29105"/>
    </ligand>
</feature>
<name>A0A564YSF2_HYMDI</name>
<feature type="binding site" evidence="3">
    <location>
        <position position="88"/>
    </location>
    <ligand>
        <name>Zn(2+)</name>
        <dbReference type="ChEBI" id="CHEBI:29105"/>
    </ligand>
</feature>
<evidence type="ECO:0000256" key="2">
    <source>
        <dbReference type="ARBA" id="ARBA00022833"/>
    </source>
</evidence>
<evidence type="ECO:0008006" key="6">
    <source>
        <dbReference type="Google" id="ProtNLM"/>
    </source>
</evidence>
<evidence type="ECO:0000256" key="1">
    <source>
        <dbReference type="ARBA" id="ARBA00022723"/>
    </source>
</evidence>
<evidence type="ECO:0000256" key="3">
    <source>
        <dbReference type="PIRSR" id="PIRSR602124-1"/>
    </source>
</evidence>
<gene>
    <name evidence="4" type="ORF">WMSIL1_LOCUS9172</name>
</gene>
<dbReference type="GO" id="GO:0005740">
    <property type="term" value="C:mitochondrial envelope"/>
    <property type="evidence" value="ECO:0007669"/>
    <property type="project" value="InterPro"/>
</dbReference>
<sequence length="129" mass="14320">MVGKVAGLGLDIVSKFIRNFSSKATSGGKELKCLTDAVKNGDYMAVEKIIVEQDPYEVRRVTMPSVTTREEPNMIASTSDSRLIGCLCEPEADVINWMEISKGKPTKCYCGHWFKLVDFEDYLASSNKS</sequence>
<organism evidence="4 5">
    <name type="scientific">Hymenolepis diminuta</name>
    <name type="common">Rat tapeworm</name>
    <dbReference type="NCBI Taxonomy" id="6216"/>
    <lineage>
        <taxon>Eukaryota</taxon>
        <taxon>Metazoa</taxon>
        <taxon>Spiralia</taxon>
        <taxon>Lophotrochozoa</taxon>
        <taxon>Platyhelminthes</taxon>
        <taxon>Cestoda</taxon>
        <taxon>Eucestoda</taxon>
        <taxon>Cyclophyllidea</taxon>
        <taxon>Hymenolepididae</taxon>
        <taxon>Hymenolepis</taxon>
    </lineage>
</organism>
<dbReference type="GO" id="GO:0046872">
    <property type="term" value="F:metal ion binding"/>
    <property type="evidence" value="ECO:0007669"/>
    <property type="project" value="UniProtKB-KW"/>
</dbReference>
<keyword evidence="5" id="KW-1185">Reference proteome</keyword>
<dbReference type="PANTHER" id="PTHR10122:SF0">
    <property type="entry name" value="CYTOCHROME C OXIDASE SUBUNIT 5B, ISOFORM A-RELATED"/>
    <property type="match status" value="1"/>
</dbReference>
<dbReference type="GO" id="GO:0006123">
    <property type="term" value="P:mitochondrial electron transport, cytochrome c to oxygen"/>
    <property type="evidence" value="ECO:0007669"/>
    <property type="project" value="InterPro"/>
</dbReference>
<dbReference type="InterPro" id="IPR036972">
    <property type="entry name" value="Cyt_c_oxidase_su5b_sf"/>
</dbReference>